<dbReference type="OrthoDB" id="10632762at2759"/>
<dbReference type="AlphaFoldDB" id="A0A1J1J4I0"/>
<accession>A0A1J1J4I0</accession>
<dbReference type="InterPro" id="IPR032675">
    <property type="entry name" value="LRR_dom_sf"/>
</dbReference>
<evidence type="ECO:0000313" key="2">
    <source>
        <dbReference type="EMBL" id="CRL05777.1"/>
    </source>
</evidence>
<sequence length="258" mass="30143">MIQTMKFWATILFAVSVVNVIDCLELNCHFLDFQYSFFDEYYTCQSYNFGTTLHNRTVTSVNGVHLIKGGNVEVQQLYIRGQTCEVIPKGITNFFPDLKSLSMPHAKIQYLFKDDLIEYKNLRALDFAYSKFKKVDAKYFIHTPHLEVISFRRCRELETFGQKTFDSLLKLKTLQLNEVKCIDSQVVDNRMDVVRLLMKVKVQCSDPNEPPEQTTETLFQPLNLNLITDCRLRIASLERENLNFLNIIKDLSEKKNCH</sequence>
<evidence type="ECO:0000256" key="1">
    <source>
        <dbReference type="SAM" id="SignalP"/>
    </source>
</evidence>
<dbReference type="EMBL" id="CVRI01000065">
    <property type="protein sequence ID" value="CRL05777.1"/>
    <property type="molecule type" value="Genomic_DNA"/>
</dbReference>
<keyword evidence="3" id="KW-1185">Reference proteome</keyword>
<gene>
    <name evidence="2" type="ORF">CLUMA_CG018805</name>
</gene>
<dbReference type="SUPFAM" id="SSF52058">
    <property type="entry name" value="L domain-like"/>
    <property type="match status" value="1"/>
</dbReference>
<protein>
    <submittedName>
        <fullName evidence="2">CLUMA_CG018805, isoform A</fullName>
    </submittedName>
</protein>
<organism evidence="2 3">
    <name type="scientific">Clunio marinus</name>
    <dbReference type="NCBI Taxonomy" id="568069"/>
    <lineage>
        <taxon>Eukaryota</taxon>
        <taxon>Metazoa</taxon>
        <taxon>Ecdysozoa</taxon>
        <taxon>Arthropoda</taxon>
        <taxon>Hexapoda</taxon>
        <taxon>Insecta</taxon>
        <taxon>Pterygota</taxon>
        <taxon>Neoptera</taxon>
        <taxon>Endopterygota</taxon>
        <taxon>Diptera</taxon>
        <taxon>Nematocera</taxon>
        <taxon>Chironomoidea</taxon>
        <taxon>Chironomidae</taxon>
        <taxon>Clunio</taxon>
    </lineage>
</organism>
<dbReference type="Proteomes" id="UP000183832">
    <property type="component" value="Unassembled WGS sequence"/>
</dbReference>
<reference evidence="2 3" key="1">
    <citation type="submission" date="2015-04" db="EMBL/GenBank/DDBJ databases">
        <authorList>
            <person name="Syromyatnikov M.Y."/>
            <person name="Popov V.N."/>
        </authorList>
    </citation>
    <scope>NUCLEOTIDE SEQUENCE [LARGE SCALE GENOMIC DNA]</scope>
</reference>
<keyword evidence="1" id="KW-0732">Signal</keyword>
<proteinExistence type="predicted"/>
<feature type="signal peptide" evidence="1">
    <location>
        <begin position="1"/>
        <end position="23"/>
    </location>
</feature>
<name>A0A1J1J4I0_9DIPT</name>
<feature type="chain" id="PRO_5011955625" evidence="1">
    <location>
        <begin position="24"/>
        <end position="258"/>
    </location>
</feature>
<dbReference type="Gene3D" id="3.80.10.10">
    <property type="entry name" value="Ribonuclease Inhibitor"/>
    <property type="match status" value="1"/>
</dbReference>
<evidence type="ECO:0000313" key="3">
    <source>
        <dbReference type="Proteomes" id="UP000183832"/>
    </source>
</evidence>